<dbReference type="GO" id="GO:0036297">
    <property type="term" value="P:interstrand cross-link repair"/>
    <property type="evidence" value="ECO:0007669"/>
    <property type="project" value="TreeGrafter"/>
</dbReference>
<gene>
    <name evidence="2" type="ORF">SDC9_61055</name>
</gene>
<feature type="domain" description="MrfA-like Zn-binding" evidence="1">
    <location>
        <begin position="346"/>
        <end position="431"/>
    </location>
</feature>
<reference evidence="2" key="1">
    <citation type="submission" date="2019-08" db="EMBL/GenBank/DDBJ databases">
        <authorList>
            <person name="Kucharzyk K."/>
            <person name="Murdoch R.W."/>
            <person name="Higgins S."/>
            <person name="Loffler F."/>
        </authorList>
    </citation>
    <scope>NUCLEOTIDE SEQUENCE</scope>
</reference>
<evidence type="ECO:0000313" key="2">
    <source>
        <dbReference type="EMBL" id="MPM14691.1"/>
    </source>
</evidence>
<proteinExistence type="predicted"/>
<dbReference type="InterPro" id="IPR018973">
    <property type="entry name" value="MZB"/>
</dbReference>
<accession>A0A644XG09</accession>
<dbReference type="GO" id="GO:0043138">
    <property type="term" value="F:3'-5' DNA helicase activity"/>
    <property type="evidence" value="ECO:0007669"/>
    <property type="project" value="TreeGrafter"/>
</dbReference>
<protein>
    <recommendedName>
        <fullName evidence="1">MrfA-like Zn-binding domain-containing protein</fullName>
    </recommendedName>
</protein>
<comment type="caution">
    <text evidence="2">The sequence shown here is derived from an EMBL/GenBank/DDBJ whole genome shotgun (WGS) entry which is preliminary data.</text>
</comment>
<dbReference type="Pfam" id="PF09369">
    <property type="entry name" value="MZB"/>
    <property type="match status" value="1"/>
</dbReference>
<sequence length="468" mass="53958">MAYVRDNKENMINHLQNIIPSGIHHKIEDWYSTYLSDRSIFMEDRSQYLAEVEELVEAMEEFKQDDNKLYLANRISFSLRKIREKNILNYLSARNILPKYGFPIDSVELITDPSSVETTFGQGELRLQRDLMQAISEYAPGSQVIADGKLYTSQYIKRPPQKVKEWDEWDFVQCENPECGHLNLHRHYPGAPTMDKCGICQHALSQQKVKTMIKPEYGFIISPEVKKAGSKKPIRTHRGDIYYIGEQKELLDERSLSIGLDLKSMSNDELAVVNNSQFMVCSSCGFSEVSSDFSKQKIKIHNAPNGRKCPNETFTRKSIGHTFKTDVTTLSVNDYLSWEQAYSILYAMLEGLSKAFLIERNDVDGTIDYIYSRSGNSSTRFILFDTVPGGAGHVRRLGKATEEEILDVFKVSYDLVKNCHCDENTACYSCLQNYRNQVMHDSLERRFAVDFFDRVFYDYEKFQINGVK</sequence>
<dbReference type="GO" id="GO:0005634">
    <property type="term" value="C:nucleus"/>
    <property type="evidence" value="ECO:0007669"/>
    <property type="project" value="TreeGrafter"/>
</dbReference>
<name>A0A644XG09_9ZZZZ</name>
<dbReference type="GO" id="GO:0006289">
    <property type="term" value="P:nucleotide-excision repair"/>
    <property type="evidence" value="ECO:0007669"/>
    <property type="project" value="TreeGrafter"/>
</dbReference>
<dbReference type="PANTHER" id="PTHR47957:SF3">
    <property type="entry name" value="ATP-DEPENDENT HELICASE HRQ1"/>
    <property type="match status" value="1"/>
</dbReference>
<evidence type="ECO:0000259" key="1">
    <source>
        <dbReference type="Pfam" id="PF09369"/>
    </source>
</evidence>
<dbReference type="EMBL" id="VSSQ01002322">
    <property type="protein sequence ID" value="MPM14691.1"/>
    <property type="molecule type" value="Genomic_DNA"/>
</dbReference>
<dbReference type="PANTHER" id="PTHR47957">
    <property type="entry name" value="ATP-DEPENDENT HELICASE HRQ1"/>
    <property type="match status" value="1"/>
</dbReference>
<organism evidence="2">
    <name type="scientific">bioreactor metagenome</name>
    <dbReference type="NCBI Taxonomy" id="1076179"/>
    <lineage>
        <taxon>unclassified sequences</taxon>
        <taxon>metagenomes</taxon>
        <taxon>ecological metagenomes</taxon>
    </lineage>
</organism>
<dbReference type="AlphaFoldDB" id="A0A644XG09"/>